<dbReference type="InterPro" id="IPR057352">
    <property type="entry name" value="TPR_TmcB/C"/>
</dbReference>
<dbReference type="KEGG" id="ngr:NAEGRDRAFT_47156"/>
<dbReference type="VEuPathDB" id="AmoebaDB:NAEGRDRAFT_47156"/>
<feature type="transmembrane region" description="Helical" evidence="9">
    <location>
        <begin position="1021"/>
        <end position="1043"/>
    </location>
</feature>
<feature type="transmembrane region" description="Helical" evidence="9">
    <location>
        <begin position="80"/>
        <end position="102"/>
    </location>
</feature>
<feature type="domain" description="PAS" evidence="10">
    <location>
        <begin position="1298"/>
        <end position="1368"/>
    </location>
</feature>
<dbReference type="SUPFAM" id="SSF55785">
    <property type="entry name" value="PYP-like sensor domain (PAS domain)"/>
    <property type="match status" value="1"/>
</dbReference>
<dbReference type="NCBIfam" id="TIGR00229">
    <property type="entry name" value="sensory_box"/>
    <property type="match status" value="1"/>
</dbReference>
<dbReference type="InterPro" id="IPR001054">
    <property type="entry name" value="A/G_cyclase"/>
</dbReference>
<proteinExistence type="inferred from homology"/>
<sequence>MSGSDELEASAIEDDQRSNYFESRTHMKGNGEGSSIVGSALSVQSNNSTIASTTMRTVQTGILTFILALQDKSYKKSKRFIFISILYHLYIIWTSIFLPTLGEYNWGEYGSWIFKALNYPITFSLDLVPYEESAAIAGVIMAVILLGLFFVSFSAWTVYRNSKLVEKMKVVMAVSSLVFSVLSKPFAFVLAGFIDCDFSKTVYFEDIDDNTNALSRFQTVACFGGNTYLYALSIISMLAFSLVILSTHFAYSPSWRSKVVFHTVVGWPITYLVISNMLEIYLIFFIPKSEIWARATLHLVAALTFVPMILITLPFQRRIENSFYLAVAFAKVGSSIGSLISSLVNSNNKWDLGLGMSGLTIGLIILGFCVGFIVMELYILRTMAFIRHKMIKAIERGVSISDTAQTQLSESAKMGLEREATNIYSSLHESQSLNKLKIFIRFNIIRRSKQTKAILDDTDMCLAFIKGVSHQKTFNDPSLILFSSLLIYVNHPDESNSSIFANSLLKKTTRVKLSFFEKVTLGEVTKELNISKNGKVARNTTDLESLLVRVDSNFSQLKSLHKSFWKEFLQDVVDTTNLEVINSKCAQLMADSENIFHNRISRYKNNKTFLRSYARFLDEIKFDKDQAAELFQEAATMEEEELATKRRRQRKFSRVVPYDGPVVSVEPPAFSLDGLRKGTNEPITNLMDDDFDDHMLDGVENEPATKREYVFKAALAQKTNGELHVASVVMFCLLSFAIILVSLVLNVYYSEEVLSNVKFVQQVCEPTVSSYAILKQIRNNQILIQAKNQGIGVQEAELIDVLEIETDSNITVTSLNEIWKERLNFYVEHIEHVKKMSQGKIVGKFTPEMYEDYNSETNEVFVPVIQTKNQNSFIEVIKKNVSLSEISSLLIDIVENYPSGGYNETLKEYDFMLVFLNRETFTNAFVKTCFSFLERCELDSVQFDNTFLYFFVGSACFYILSSLIYIIYIRIQFTLVANTLALYERHLTKDLVGKIYQELGKNVDENSTTSFLKSFITKPKVFSFVCILSLAFLTILASSMMFLELRLNSDLGFSTMLSVRKTAESLVLAQSIGHKLNEQFISTLSSSIYNDPLLVNNSTMNLFRYEVRYNVTDFRRTYNELIYGKIGVSPTILGAIPKIDEIITGTDCTAGNCTSLENTVDEFTIKSSKYNEDLMKGVFSPEELILKNTVVDGLVHHLCVDLLEFLALFTIARSTPSTIIALLFGIFGFSAVVLFFGLLNKVFHNHWNDIFHLRNMLNYVGYDHLDSSDPLRNYALYNQLPGKNIFKKKNKIASAEGDESKVRNILNAAVDGAVLCNSACDIEIFNPAAQRMFGCKQSDTLGTPIFTLFDKESRTELERVISDLIKNAKSTTSSESLGETVELDCVRKNLTKFPAKINLFSTLFDGKPVVTCFIKDATSEKKQNALLAEEKKKSENLLRSILPESVANRLKSGETFIAEKFADITCFFSDMVGFTQMSSTLNPTQLVGMLNNIVNGFDALTDKYSLEKIKTIGDAYFCVGGIGNTQSDHPERMLRFSMDIFQILRTYNEQNRKEFGHQINIRVGVNTGSAVAGVIGTKKFAYDLWGDTINTASRMESTSIAGRIQISRSTYERVYDMGLEFEERSVEAKGKGLCLTYLVKSHHHAQAIITDDVVDFVPEEEKDEQDLEVSYPVRSSKDEE</sequence>
<feature type="transmembrane region" description="Helical" evidence="9">
    <location>
        <begin position="291"/>
        <end position="311"/>
    </location>
</feature>
<comment type="subcellular location">
    <subcellularLocation>
        <location evidence="1">Membrane</location>
    </subcellularLocation>
</comment>
<dbReference type="GO" id="GO:0001653">
    <property type="term" value="F:peptide receptor activity"/>
    <property type="evidence" value="ECO:0007669"/>
    <property type="project" value="TreeGrafter"/>
</dbReference>
<keyword evidence="2 9" id="KW-0812">Transmembrane</keyword>
<dbReference type="SUPFAM" id="SSF55073">
    <property type="entry name" value="Nucleotide cyclase"/>
    <property type="match status" value="1"/>
</dbReference>
<dbReference type="InterPro" id="IPR035965">
    <property type="entry name" value="PAS-like_dom_sf"/>
</dbReference>
<dbReference type="GO" id="GO:0004383">
    <property type="term" value="F:guanylate cyclase activity"/>
    <property type="evidence" value="ECO:0007669"/>
    <property type="project" value="TreeGrafter"/>
</dbReference>
<dbReference type="PROSITE" id="PS50125">
    <property type="entry name" value="GUANYLATE_CYCLASE_2"/>
    <property type="match status" value="1"/>
</dbReference>
<dbReference type="eggNOG" id="KOG1023">
    <property type="taxonomic scope" value="Eukaryota"/>
</dbReference>
<keyword evidence="13" id="KW-1185">Reference proteome</keyword>
<dbReference type="Pfam" id="PF00211">
    <property type="entry name" value="Guanylate_cyc"/>
    <property type="match status" value="1"/>
</dbReference>
<dbReference type="CDD" id="cd07302">
    <property type="entry name" value="CHD"/>
    <property type="match status" value="1"/>
</dbReference>
<keyword evidence="3" id="KW-0547">Nucleotide-binding</keyword>
<dbReference type="GO" id="GO:0007168">
    <property type="term" value="P:receptor guanylyl cyclase signaling pathway"/>
    <property type="evidence" value="ECO:0007669"/>
    <property type="project" value="TreeGrafter"/>
</dbReference>
<gene>
    <name evidence="12" type="ORF">NAEGRDRAFT_47156</name>
</gene>
<feature type="domain" description="Guanylate cyclase" evidence="11">
    <location>
        <begin position="1465"/>
        <end position="1596"/>
    </location>
</feature>
<feature type="transmembrane region" description="Helical" evidence="9">
    <location>
        <begin position="356"/>
        <end position="380"/>
    </location>
</feature>
<dbReference type="SMART" id="SM00091">
    <property type="entry name" value="PAS"/>
    <property type="match status" value="1"/>
</dbReference>
<evidence type="ECO:0000256" key="1">
    <source>
        <dbReference type="ARBA" id="ARBA00004370"/>
    </source>
</evidence>
<dbReference type="OrthoDB" id="6127067at2759"/>
<evidence type="ECO:0000256" key="4">
    <source>
        <dbReference type="ARBA" id="ARBA00022989"/>
    </source>
</evidence>
<feature type="transmembrane region" description="Helical" evidence="9">
    <location>
        <begin position="228"/>
        <end position="247"/>
    </location>
</feature>
<evidence type="ECO:0000256" key="2">
    <source>
        <dbReference type="ARBA" id="ARBA00022692"/>
    </source>
</evidence>
<dbReference type="PROSITE" id="PS50112">
    <property type="entry name" value="PAS"/>
    <property type="match status" value="1"/>
</dbReference>
<dbReference type="InterPro" id="IPR000014">
    <property type="entry name" value="PAS"/>
</dbReference>
<feature type="transmembrane region" description="Helical" evidence="9">
    <location>
        <begin position="1219"/>
        <end position="1239"/>
    </location>
</feature>
<evidence type="ECO:0000256" key="6">
    <source>
        <dbReference type="ARBA" id="ARBA00023239"/>
    </source>
</evidence>
<feature type="transmembrane region" description="Helical" evidence="9">
    <location>
        <begin position="725"/>
        <end position="749"/>
    </location>
</feature>
<dbReference type="CDD" id="cd00130">
    <property type="entry name" value="PAS"/>
    <property type="match status" value="1"/>
</dbReference>
<dbReference type="GO" id="GO:0035556">
    <property type="term" value="P:intracellular signal transduction"/>
    <property type="evidence" value="ECO:0007669"/>
    <property type="project" value="InterPro"/>
</dbReference>
<evidence type="ECO:0000256" key="7">
    <source>
        <dbReference type="RuleBase" id="RU000405"/>
    </source>
</evidence>
<dbReference type="GO" id="GO:0000166">
    <property type="term" value="F:nucleotide binding"/>
    <property type="evidence" value="ECO:0007669"/>
    <property type="project" value="UniProtKB-KW"/>
</dbReference>
<evidence type="ECO:0000259" key="10">
    <source>
        <dbReference type="PROSITE" id="PS50112"/>
    </source>
</evidence>
<keyword evidence="6 7" id="KW-0456">Lyase</keyword>
<dbReference type="Gene3D" id="3.30.450.20">
    <property type="entry name" value="PAS domain"/>
    <property type="match status" value="1"/>
</dbReference>
<dbReference type="InParanoid" id="D2V6Y4"/>
<dbReference type="PANTHER" id="PTHR11920:SF335">
    <property type="entry name" value="GUANYLATE CYCLASE"/>
    <property type="match status" value="1"/>
</dbReference>
<feature type="transmembrane region" description="Helical" evidence="9">
    <location>
        <begin position="947"/>
        <end position="968"/>
    </location>
</feature>
<dbReference type="InterPro" id="IPR029787">
    <property type="entry name" value="Nucleotide_cyclase"/>
</dbReference>
<evidence type="ECO:0000313" key="12">
    <source>
        <dbReference type="EMBL" id="EFC47530.1"/>
    </source>
</evidence>
<feature type="region of interest" description="Disordered" evidence="8">
    <location>
        <begin position="1661"/>
        <end position="1680"/>
    </location>
</feature>
<organism evidence="13">
    <name type="scientific">Naegleria gruberi</name>
    <name type="common">Amoeba</name>
    <dbReference type="NCBI Taxonomy" id="5762"/>
    <lineage>
        <taxon>Eukaryota</taxon>
        <taxon>Discoba</taxon>
        <taxon>Heterolobosea</taxon>
        <taxon>Tetramitia</taxon>
        <taxon>Eutetramitia</taxon>
        <taxon>Vahlkampfiidae</taxon>
        <taxon>Naegleria</taxon>
    </lineage>
</organism>
<dbReference type="OMA" id="SACICWI"/>
<feature type="transmembrane region" description="Helical" evidence="9">
    <location>
        <begin position="134"/>
        <end position="158"/>
    </location>
</feature>
<evidence type="ECO:0000313" key="13">
    <source>
        <dbReference type="Proteomes" id="UP000006671"/>
    </source>
</evidence>
<dbReference type="EMBL" id="GG738854">
    <property type="protein sequence ID" value="EFC47530.1"/>
    <property type="molecule type" value="Genomic_DNA"/>
</dbReference>
<protein>
    <submittedName>
        <fullName evidence="12">Predicted protein</fullName>
    </submittedName>
</protein>
<accession>D2V6Y4</accession>
<dbReference type="InterPro" id="IPR018297">
    <property type="entry name" value="A/G_cyclase_CS"/>
</dbReference>
<comment type="similarity">
    <text evidence="7">Belongs to the adenylyl cyclase class-4/guanylyl cyclase family.</text>
</comment>
<dbReference type="Pfam" id="PF25474">
    <property type="entry name" value="TPR_TmcB"/>
    <property type="match status" value="1"/>
</dbReference>
<keyword evidence="5 9" id="KW-0472">Membrane</keyword>
<evidence type="ECO:0000256" key="5">
    <source>
        <dbReference type="ARBA" id="ARBA00023136"/>
    </source>
</evidence>
<evidence type="ECO:0000256" key="3">
    <source>
        <dbReference type="ARBA" id="ARBA00022741"/>
    </source>
</evidence>
<name>D2V6Y4_NAEGR</name>
<dbReference type="Gene3D" id="3.30.70.1230">
    <property type="entry name" value="Nucleotide cyclase"/>
    <property type="match status" value="1"/>
</dbReference>
<reference evidence="12 13" key="1">
    <citation type="journal article" date="2010" name="Cell">
        <title>The genome of Naegleria gruberi illuminates early eukaryotic versatility.</title>
        <authorList>
            <person name="Fritz-Laylin L.K."/>
            <person name="Prochnik S.E."/>
            <person name="Ginger M.L."/>
            <person name="Dacks J.B."/>
            <person name="Carpenter M.L."/>
            <person name="Field M.C."/>
            <person name="Kuo A."/>
            <person name="Paredez A."/>
            <person name="Chapman J."/>
            <person name="Pham J."/>
            <person name="Shu S."/>
            <person name="Neupane R."/>
            <person name="Cipriano M."/>
            <person name="Mancuso J."/>
            <person name="Tu H."/>
            <person name="Salamov A."/>
            <person name="Lindquist E."/>
            <person name="Shapiro H."/>
            <person name="Lucas S."/>
            <person name="Grigoriev I.V."/>
            <person name="Cande W.Z."/>
            <person name="Fulton C."/>
            <person name="Rokhsar D.S."/>
            <person name="Dawson S.C."/>
        </authorList>
    </citation>
    <scope>NUCLEOTIDE SEQUENCE [LARGE SCALE GENOMIC DNA]</scope>
    <source>
        <strain evidence="12 13">NEG-M</strain>
    </source>
</reference>
<dbReference type="Proteomes" id="UP000006671">
    <property type="component" value="Unassembled WGS sequence"/>
</dbReference>
<dbReference type="SMART" id="SM00044">
    <property type="entry name" value="CYCc"/>
    <property type="match status" value="1"/>
</dbReference>
<dbReference type="RefSeq" id="XP_002680274.1">
    <property type="nucleotide sequence ID" value="XM_002680228.1"/>
</dbReference>
<dbReference type="PROSITE" id="PS00452">
    <property type="entry name" value="GUANYLATE_CYCLASE_1"/>
    <property type="match status" value="1"/>
</dbReference>
<evidence type="ECO:0000259" key="11">
    <source>
        <dbReference type="PROSITE" id="PS50125"/>
    </source>
</evidence>
<dbReference type="GO" id="GO:0004016">
    <property type="term" value="F:adenylate cyclase activity"/>
    <property type="evidence" value="ECO:0007669"/>
    <property type="project" value="TreeGrafter"/>
</dbReference>
<dbReference type="InterPro" id="IPR050401">
    <property type="entry name" value="Cyclic_nucleotide_synthase"/>
</dbReference>
<evidence type="ECO:0000256" key="8">
    <source>
        <dbReference type="SAM" id="MobiDB-lite"/>
    </source>
</evidence>
<evidence type="ECO:0000256" key="9">
    <source>
        <dbReference type="SAM" id="Phobius"/>
    </source>
</evidence>
<keyword evidence="4 9" id="KW-1133">Transmembrane helix</keyword>
<dbReference type="GeneID" id="8861721"/>
<dbReference type="GO" id="GO:0005886">
    <property type="term" value="C:plasma membrane"/>
    <property type="evidence" value="ECO:0007669"/>
    <property type="project" value="TreeGrafter"/>
</dbReference>
<dbReference type="Pfam" id="PF13426">
    <property type="entry name" value="PAS_9"/>
    <property type="match status" value="1"/>
</dbReference>
<feature type="transmembrane region" description="Helical" evidence="9">
    <location>
        <begin position="170"/>
        <end position="194"/>
    </location>
</feature>
<feature type="transmembrane region" description="Helical" evidence="9">
    <location>
        <begin position="323"/>
        <end position="344"/>
    </location>
</feature>
<dbReference type="PANTHER" id="PTHR11920">
    <property type="entry name" value="GUANYLYL CYCLASE"/>
    <property type="match status" value="1"/>
</dbReference>
<feature type="transmembrane region" description="Helical" evidence="9">
    <location>
        <begin position="259"/>
        <end position="285"/>
    </location>
</feature>